<evidence type="ECO:0000313" key="1">
    <source>
        <dbReference type="EMBL" id="KAJ8261044.1"/>
    </source>
</evidence>
<reference evidence="1" key="1">
    <citation type="journal article" date="2023" name="Science">
        <title>Genome structures resolve the early diversification of teleost fishes.</title>
        <authorList>
            <person name="Parey E."/>
            <person name="Louis A."/>
            <person name="Montfort J."/>
            <person name="Bouchez O."/>
            <person name="Roques C."/>
            <person name="Iampietro C."/>
            <person name="Lluch J."/>
            <person name="Castinel A."/>
            <person name="Donnadieu C."/>
            <person name="Desvignes T."/>
            <person name="Floi Bucao C."/>
            <person name="Jouanno E."/>
            <person name="Wen M."/>
            <person name="Mejri S."/>
            <person name="Dirks R."/>
            <person name="Jansen H."/>
            <person name="Henkel C."/>
            <person name="Chen W.J."/>
            <person name="Zahm M."/>
            <person name="Cabau C."/>
            <person name="Klopp C."/>
            <person name="Thompson A.W."/>
            <person name="Robinson-Rechavi M."/>
            <person name="Braasch I."/>
            <person name="Lecointre G."/>
            <person name="Bobe J."/>
            <person name="Postlethwait J.H."/>
            <person name="Berthelot C."/>
            <person name="Roest Crollius H."/>
            <person name="Guiguen Y."/>
        </authorList>
    </citation>
    <scope>NUCLEOTIDE SEQUENCE</scope>
    <source>
        <strain evidence="1">Concon-B</strain>
    </source>
</reference>
<sequence length="199" mass="21756">MGFAAHLSLTDTAIPSIYTVGQQSSSTKPSTRDVGCQYEAPKMKVASTQVGVCAPNKPRRRSKAIQPRFECSPASSLSQLDDSRDSTFPEASVMADGSHSNFQPPSNTAKYLVYEDNLMDLFKACRMCLQTCTIEKYVTGTFLSIIQTCHHCLHKGHWNSQPFIGKIPADNLQLSSTVALSGASYFNAHEQTPPAQTVF</sequence>
<gene>
    <name evidence="1" type="ORF">COCON_G00167670</name>
</gene>
<proteinExistence type="predicted"/>
<dbReference type="EMBL" id="JAFJMO010000012">
    <property type="protein sequence ID" value="KAJ8261044.1"/>
    <property type="molecule type" value="Genomic_DNA"/>
</dbReference>
<dbReference type="Proteomes" id="UP001152803">
    <property type="component" value="Unassembled WGS sequence"/>
</dbReference>
<organism evidence="1 2">
    <name type="scientific">Conger conger</name>
    <name type="common">Conger eel</name>
    <name type="synonym">Muraena conger</name>
    <dbReference type="NCBI Taxonomy" id="82655"/>
    <lineage>
        <taxon>Eukaryota</taxon>
        <taxon>Metazoa</taxon>
        <taxon>Chordata</taxon>
        <taxon>Craniata</taxon>
        <taxon>Vertebrata</taxon>
        <taxon>Euteleostomi</taxon>
        <taxon>Actinopterygii</taxon>
        <taxon>Neopterygii</taxon>
        <taxon>Teleostei</taxon>
        <taxon>Anguilliformes</taxon>
        <taxon>Congridae</taxon>
        <taxon>Conger</taxon>
    </lineage>
</organism>
<protein>
    <submittedName>
        <fullName evidence="1">Uncharacterized protein</fullName>
    </submittedName>
</protein>
<comment type="caution">
    <text evidence="1">The sequence shown here is derived from an EMBL/GenBank/DDBJ whole genome shotgun (WGS) entry which is preliminary data.</text>
</comment>
<name>A0A9Q1D815_CONCO</name>
<dbReference type="PANTHER" id="PTHR31751:SF42">
    <property type="entry name" value="PROTEIN CBG10204"/>
    <property type="match status" value="1"/>
</dbReference>
<evidence type="ECO:0000313" key="2">
    <source>
        <dbReference type="Proteomes" id="UP001152803"/>
    </source>
</evidence>
<dbReference type="OrthoDB" id="5967653at2759"/>
<accession>A0A9Q1D815</accession>
<dbReference type="PANTHER" id="PTHR31751">
    <property type="entry name" value="SI:CH211-108C17.2-RELATED-RELATED"/>
    <property type="match status" value="1"/>
</dbReference>
<dbReference type="AlphaFoldDB" id="A0A9Q1D815"/>
<keyword evidence="2" id="KW-1185">Reference proteome</keyword>